<dbReference type="InterPro" id="IPR020937">
    <property type="entry name" value="SecA_CS"/>
</dbReference>
<evidence type="ECO:0000256" key="9">
    <source>
        <dbReference type="ARBA" id="ARBA00022833"/>
    </source>
</evidence>
<dbReference type="InterPro" id="IPR004027">
    <property type="entry name" value="SEC_C_motif"/>
</dbReference>
<feature type="binding site" evidence="15">
    <location>
        <begin position="105"/>
        <end position="109"/>
    </location>
    <ligand>
        <name>ATP</name>
        <dbReference type="ChEBI" id="CHEBI:30616"/>
    </ligand>
</feature>
<name>A0A8J3DZY9_9RHOB</name>
<keyword evidence="11 15" id="KW-0653">Protein transport</keyword>
<dbReference type="SUPFAM" id="SSF81767">
    <property type="entry name" value="Pre-protein crosslinking domain of SecA"/>
    <property type="match status" value="1"/>
</dbReference>
<keyword evidence="12 15" id="KW-1278">Translocase</keyword>
<dbReference type="InterPro" id="IPR011115">
    <property type="entry name" value="SecA_DEAD"/>
</dbReference>
<accession>A0A8J3DZY9</accession>
<comment type="cofactor">
    <cofactor evidence="1">
        <name>Zn(2+)</name>
        <dbReference type="ChEBI" id="CHEBI:29105"/>
    </cofactor>
</comment>
<keyword evidence="20" id="KW-1185">Reference proteome</keyword>
<dbReference type="GO" id="GO:0065002">
    <property type="term" value="P:intracellular protein transmembrane transport"/>
    <property type="evidence" value="ECO:0007669"/>
    <property type="project" value="UniProtKB-UniRule"/>
</dbReference>
<dbReference type="Gene3D" id="1.10.3060.10">
    <property type="entry name" value="Helical scaffold and wing domains of SecA"/>
    <property type="match status" value="1"/>
</dbReference>
<dbReference type="InterPro" id="IPR044722">
    <property type="entry name" value="SecA_SF2_C"/>
</dbReference>
<evidence type="ECO:0000256" key="13">
    <source>
        <dbReference type="ARBA" id="ARBA00023010"/>
    </source>
</evidence>
<dbReference type="GO" id="GO:0017038">
    <property type="term" value="P:protein import"/>
    <property type="evidence" value="ECO:0007669"/>
    <property type="project" value="InterPro"/>
</dbReference>
<dbReference type="GO" id="GO:0005524">
    <property type="term" value="F:ATP binding"/>
    <property type="evidence" value="ECO:0007669"/>
    <property type="project" value="UniProtKB-UniRule"/>
</dbReference>
<feature type="binding site" evidence="15">
    <location>
        <position position="524"/>
    </location>
    <ligand>
        <name>ATP</name>
        <dbReference type="ChEBI" id="CHEBI:30616"/>
    </ligand>
</feature>
<dbReference type="GO" id="GO:0005829">
    <property type="term" value="C:cytosol"/>
    <property type="evidence" value="ECO:0007669"/>
    <property type="project" value="TreeGrafter"/>
</dbReference>
<comment type="subunit">
    <text evidence="15">Monomer and homodimer. Part of the essential Sec protein translocation apparatus which comprises SecA, SecYEG and auxiliary proteins SecDF-YajC and YidC.</text>
</comment>
<evidence type="ECO:0000256" key="4">
    <source>
        <dbReference type="ARBA" id="ARBA00022475"/>
    </source>
</evidence>
<organism evidence="19 20">
    <name type="scientific">Agaricicola taiwanensis</name>
    <dbReference type="NCBI Taxonomy" id="591372"/>
    <lineage>
        <taxon>Bacteria</taxon>
        <taxon>Pseudomonadati</taxon>
        <taxon>Pseudomonadota</taxon>
        <taxon>Alphaproteobacteria</taxon>
        <taxon>Rhodobacterales</taxon>
        <taxon>Paracoccaceae</taxon>
        <taxon>Agaricicola</taxon>
    </lineage>
</organism>
<reference evidence="19" key="2">
    <citation type="submission" date="2020-09" db="EMBL/GenBank/DDBJ databases">
        <authorList>
            <person name="Sun Q."/>
            <person name="Sedlacek I."/>
        </authorList>
    </citation>
    <scope>NUCLEOTIDE SEQUENCE</scope>
    <source>
        <strain evidence="19">CCM 7684</strain>
    </source>
</reference>
<evidence type="ECO:0000256" key="5">
    <source>
        <dbReference type="ARBA" id="ARBA00022490"/>
    </source>
</evidence>
<evidence type="ECO:0000256" key="12">
    <source>
        <dbReference type="ARBA" id="ARBA00022967"/>
    </source>
</evidence>
<dbReference type="Pfam" id="PF02810">
    <property type="entry name" value="SEC-C"/>
    <property type="match status" value="1"/>
</dbReference>
<dbReference type="InterPro" id="IPR011116">
    <property type="entry name" value="SecA_Wing/Scaffold"/>
</dbReference>
<keyword evidence="8 15" id="KW-0547">Nucleotide-binding</keyword>
<dbReference type="NCBIfam" id="NF009538">
    <property type="entry name" value="PRK12904.1"/>
    <property type="match status" value="1"/>
</dbReference>
<feature type="domain" description="Helicase ATP-binding" evidence="17">
    <location>
        <begin position="89"/>
        <end position="247"/>
    </location>
</feature>
<evidence type="ECO:0000256" key="15">
    <source>
        <dbReference type="HAMAP-Rule" id="MF_01382"/>
    </source>
</evidence>
<dbReference type="InterPro" id="IPR014001">
    <property type="entry name" value="Helicase_ATP-bd"/>
</dbReference>
<dbReference type="FunFam" id="3.90.1440.10:FF:000001">
    <property type="entry name" value="Preprotein translocase subunit SecA"/>
    <property type="match status" value="1"/>
</dbReference>
<evidence type="ECO:0000256" key="11">
    <source>
        <dbReference type="ARBA" id="ARBA00022927"/>
    </source>
</evidence>
<evidence type="ECO:0000256" key="3">
    <source>
        <dbReference type="ARBA" id="ARBA00022448"/>
    </source>
</evidence>
<evidence type="ECO:0000256" key="14">
    <source>
        <dbReference type="ARBA" id="ARBA00023136"/>
    </source>
</evidence>
<evidence type="ECO:0000259" key="17">
    <source>
        <dbReference type="PROSITE" id="PS51192"/>
    </source>
</evidence>
<dbReference type="PROSITE" id="PS51196">
    <property type="entry name" value="SECA_MOTOR_DEAD"/>
    <property type="match status" value="1"/>
</dbReference>
<evidence type="ECO:0000313" key="19">
    <source>
        <dbReference type="EMBL" id="GGE52756.1"/>
    </source>
</evidence>
<dbReference type="Pfam" id="PF07517">
    <property type="entry name" value="SecA_DEAD"/>
    <property type="match status" value="1"/>
</dbReference>
<sequence length="945" mass="105997">MFGALARRVFGSSNDRIVSSYRSKVAAIGELEPELQKLTDDELRARTEHFRRGLANGNTLDDLLVPAFATVREAARRVLGQRHFDTQLIGGMVLHGGSIAEMKTGEGKTLVATAPVYLNALLGKGVHVVTVNDYLARRDAEWMGRVYSFLGLSTGIIVHGMDDEQRRAAYACDVTYATNNELGFDYLRDNMKYDVGSMVQRGHGFAIVDEVDSILVDEARTPLIISGPMDDKSELYVAIDKFLPQLVPADYELDEKQRTVTLTEEGNEHIEQLLRDAGVLKEGTLYDIENVTLVHHVNQALKAHTLFQRDKEYIVRNGEVIIIDEFTGRMMPGRRFSEGLHQALEAKEHVQIQPENRTLASITFQNYFRLYKKLAGMTGTAATEADEFLDIYNLPVVEIPTNLPIARVDEDDEVYRTAGEKYKAVISEIERAHERLQPVLVGTASIEKSELLADLLKKSGFKQIDFTDPSSIEKLYSSARSGKPSRQFAVLNARFHEQEAFIVAEAGIPGAITIATNMAGRGTDIKLGGNADMRIAEATQGVEDEAERAAIIQKVEAEIATFREVVLNSGELQEIEPAKGSRPAKTVQKPGGIYIMGTERHESRRIDNQLRGRSGRQGDPGRSKFFLSLQDDLMRIFGSDRMDGMLQRLGLQEGEAIVHPWINKAIEKAQKKVEARNFDIRKNLLKYDNVMNDQRKVVFEERRELIEQENVADTVRDMRHTVIEEMVSRHIPANAYPEQWDTEGLATEVAEKLNLDVPVVAWAQEEGIAEDDILQRLTEAADKSASERVERYGPDVMHHVEKAILVQTLDGLWREHLVTLDHLRQVVGLRGYAQRDPLNEYKTEAFELFQAMMARLQEATTAQLMRVEVVQAPPLEEQQLPAMEAHHFDPNTGEDEMALAAPSVRELAVGDINPRDPSTWGKVQRNALCPCGSGKKYKHCHGKLD</sequence>
<keyword evidence="9" id="KW-0862">Zinc</keyword>
<gene>
    <name evidence="15 19" type="primary">secA</name>
    <name evidence="19" type="ORF">GCM10007276_32210</name>
</gene>
<dbReference type="FunFam" id="3.40.50.300:FF:001790">
    <property type="entry name" value="Protein translocase subunit SecA"/>
    <property type="match status" value="1"/>
</dbReference>
<dbReference type="Pfam" id="PF07516">
    <property type="entry name" value="SecA_SW"/>
    <property type="match status" value="1"/>
</dbReference>
<keyword evidence="10 15" id="KW-0067">ATP-binding</keyword>
<dbReference type="GO" id="GO:0043952">
    <property type="term" value="P:protein transport by the Sec complex"/>
    <property type="evidence" value="ECO:0007669"/>
    <property type="project" value="TreeGrafter"/>
</dbReference>
<evidence type="ECO:0000313" key="20">
    <source>
        <dbReference type="Proteomes" id="UP000602745"/>
    </source>
</evidence>
<dbReference type="InterPro" id="IPR036670">
    <property type="entry name" value="SecA_X-link_sf"/>
</dbReference>
<dbReference type="InterPro" id="IPR027417">
    <property type="entry name" value="P-loop_NTPase"/>
</dbReference>
<dbReference type="EMBL" id="BMCP01000005">
    <property type="protein sequence ID" value="GGE52756.1"/>
    <property type="molecule type" value="Genomic_DNA"/>
</dbReference>
<dbReference type="PROSITE" id="PS51192">
    <property type="entry name" value="HELICASE_ATP_BIND_1"/>
    <property type="match status" value="1"/>
</dbReference>
<dbReference type="PROSITE" id="PS01312">
    <property type="entry name" value="SECA"/>
    <property type="match status" value="1"/>
</dbReference>
<dbReference type="PANTHER" id="PTHR30612">
    <property type="entry name" value="SECA INNER MEMBRANE COMPONENT OF SEC PROTEIN SECRETION SYSTEM"/>
    <property type="match status" value="1"/>
</dbReference>
<dbReference type="SMART" id="SM00958">
    <property type="entry name" value="SecA_PP_bind"/>
    <property type="match status" value="1"/>
</dbReference>
<dbReference type="InterPro" id="IPR014018">
    <property type="entry name" value="SecA_motor_DEAD"/>
</dbReference>
<dbReference type="HAMAP" id="MF_01382">
    <property type="entry name" value="SecA"/>
    <property type="match status" value="1"/>
</dbReference>
<comment type="catalytic activity">
    <reaction evidence="15">
        <text>ATP + H2O + cellular proteinSide 1 = ADP + phosphate + cellular proteinSide 2.</text>
        <dbReference type="EC" id="7.4.2.8"/>
    </reaction>
</comment>
<dbReference type="GO" id="GO:0005886">
    <property type="term" value="C:plasma membrane"/>
    <property type="evidence" value="ECO:0007669"/>
    <property type="project" value="UniProtKB-SubCell"/>
</dbReference>
<dbReference type="CDD" id="cd18803">
    <property type="entry name" value="SF2_C_secA"/>
    <property type="match status" value="1"/>
</dbReference>
<keyword evidence="5 15" id="KW-0963">Cytoplasm</keyword>
<keyword evidence="6" id="KW-0997">Cell inner membrane</keyword>
<dbReference type="FunFam" id="3.40.50.300:FF:000334">
    <property type="entry name" value="Protein translocase subunit SecA"/>
    <property type="match status" value="1"/>
</dbReference>
<evidence type="ECO:0000259" key="18">
    <source>
        <dbReference type="PROSITE" id="PS51196"/>
    </source>
</evidence>
<dbReference type="GO" id="GO:0031522">
    <property type="term" value="C:cell envelope Sec protein transport complex"/>
    <property type="evidence" value="ECO:0007669"/>
    <property type="project" value="TreeGrafter"/>
</dbReference>
<dbReference type="Proteomes" id="UP000602745">
    <property type="component" value="Unassembled WGS sequence"/>
</dbReference>
<comment type="caution">
    <text evidence="19">The sequence shown here is derived from an EMBL/GenBank/DDBJ whole genome shotgun (WGS) entry which is preliminary data.</text>
</comment>
<feature type="domain" description="SecA family profile" evidence="18">
    <location>
        <begin position="3"/>
        <end position="658"/>
    </location>
</feature>
<dbReference type="EC" id="7.4.2.8" evidence="15"/>
<dbReference type="Pfam" id="PF01043">
    <property type="entry name" value="SecA_PP_bind"/>
    <property type="match status" value="1"/>
</dbReference>
<evidence type="ECO:0000256" key="16">
    <source>
        <dbReference type="RuleBase" id="RU003874"/>
    </source>
</evidence>
<dbReference type="SMART" id="SM00957">
    <property type="entry name" value="SecA_DEAD"/>
    <property type="match status" value="1"/>
</dbReference>
<dbReference type="PANTHER" id="PTHR30612:SF0">
    <property type="entry name" value="CHLOROPLAST PROTEIN-TRANSPORTING ATPASE"/>
    <property type="match status" value="1"/>
</dbReference>
<keyword evidence="4 15" id="KW-1003">Cell membrane</keyword>
<dbReference type="InterPro" id="IPR011130">
    <property type="entry name" value="SecA_preprotein_X-link_dom"/>
</dbReference>
<proteinExistence type="inferred from homology"/>
<dbReference type="GO" id="GO:0008564">
    <property type="term" value="F:protein-exporting ATPase activity"/>
    <property type="evidence" value="ECO:0007669"/>
    <property type="project" value="UniProtKB-EC"/>
</dbReference>
<evidence type="ECO:0000256" key="8">
    <source>
        <dbReference type="ARBA" id="ARBA00022741"/>
    </source>
</evidence>
<dbReference type="InterPro" id="IPR036266">
    <property type="entry name" value="SecA_Wing/Scaffold_sf"/>
</dbReference>
<dbReference type="Gene3D" id="3.90.1440.10">
    <property type="entry name" value="SecA, preprotein cross-linking domain"/>
    <property type="match status" value="1"/>
</dbReference>
<evidence type="ECO:0000256" key="7">
    <source>
        <dbReference type="ARBA" id="ARBA00022723"/>
    </source>
</evidence>
<comment type="function">
    <text evidence="15">Part of the Sec protein translocase complex. Interacts with the SecYEG preprotein conducting channel. Has a central role in coupling the hydrolysis of ATP to the transfer of proteins into and across the cell membrane, serving both as a receptor for the preprotein-SecB complex and as an ATP-driven molecular motor driving the stepwise translocation of polypeptide chains across the membrane.</text>
</comment>
<evidence type="ECO:0000256" key="2">
    <source>
        <dbReference type="ARBA" id="ARBA00007650"/>
    </source>
</evidence>
<protein>
    <recommendedName>
        <fullName evidence="15 16">Protein translocase subunit SecA</fullName>
        <ecNumber evidence="15">7.4.2.8</ecNumber>
    </recommendedName>
</protein>
<dbReference type="Pfam" id="PF21090">
    <property type="entry name" value="P-loop_SecA"/>
    <property type="match status" value="1"/>
</dbReference>
<keyword evidence="7" id="KW-0479">Metal-binding</keyword>
<reference evidence="19" key="1">
    <citation type="journal article" date="2014" name="Int. J. Syst. Evol. Microbiol.">
        <title>Complete genome sequence of Corynebacterium casei LMG S-19264T (=DSM 44701T), isolated from a smear-ripened cheese.</title>
        <authorList>
            <consortium name="US DOE Joint Genome Institute (JGI-PGF)"/>
            <person name="Walter F."/>
            <person name="Albersmeier A."/>
            <person name="Kalinowski J."/>
            <person name="Ruckert C."/>
        </authorList>
    </citation>
    <scope>NUCLEOTIDE SEQUENCE</scope>
    <source>
        <strain evidence="19">CCM 7684</strain>
    </source>
</reference>
<dbReference type="SUPFAM" id="SSF81886">
    <property type="entry name" value="Helical scaffold and wing domains of SecA"/>
    <property type="match status" value="1"/>
</dbReference>
<comment type="subcellular location">
    <subcellularLocation>
        <location evidence="15">Cell membrane</location>
        <topology evidence="15">Peripheral membrane protein</topology>
        <orientation evidence="15">Cytoplasmic side</orientation>
    </subcellularLocation>
    <subcellularLocation>
        <location evidence="15">Cytoplasm</location>
    </subcellularLocation>
    <text evidence="15">Distribution is 50-50.</text>
</comment>
<feature type="binding site" evidence="15">
    <location>
        <position position="87"/>
    </location>
    <ligand>
        <name>ATP</name>
        <dbReference type="ChEBI" id="CHEBI:30616"/>
    </ligand>
</feature>
<dbReference type="InterPro" id="IPR000185">
    <property type="entry name" value="SecA"/>
</dbReference>
<dbReference type="AlphaFoldDB" id="A0A8J3DZY9"/>
<dbReference type="GO" id="GO:0046872">
    <property type="term" value="F:metal ion binding"/>
    <property type="evidence" value="ECO:0007669"/>
    <property type="project" value="UniProtKB-KW"/>
</dbReference>
<evidence type="ECO:0000256" key="10">
    <source>
        <dbReference type="ARBA" id="ARBA00022840"/>
    </source>
</evidence>
<dbReference type="RefSeq" id="WP_188410850.1">
    <property type="nucleotide sequence ID" value="NZ_BMCP01000005.1"/>
</dbReference>
<dbReference type="GO" id="GO:0006605">
    <property type="term" value="P:protein targeting"/>
    <property type="evidence" value="ECO:0007669"/>
    <property type="project" value="UniProtKB-UniRule"/>
</dbReference>
<dbReference type="NCBIfam" id="TIGR00963">
    <property type="entry name" value="secA"/>
    <property type="match status" value="1"/>
</dbReference>
<dbReference type="PRINTS" id="PR00906">
    <property type="entry name" value="SECA"/>
</dbReference>
<keyword evidence="14 15" id="KW-0472">Membrane</keyword>
<dbReference type="SUPFAM" id="SSF52540">
    <property type="entry name" value="P-loop containing nucleoside triphosphate hydrolases"/>
    <property type="match status" value="2"/>
</dbReference>
<dbReference type="FunFam" id="1.10.3060.10:FF:000003">
    <property type="entry name" value="Protein translocase subunit SecA"/>
    <property type="match status" value="1"/>
</dbReference>
<evidence type="ECO:0000256" key="6">
    <source>
        <dbReference type="ARBA" id="ARBA00022519"/>
    </source>
</evidence>
<keyword evidence="3 15" id="KW-0813">Transport</keyword>
<dbReference type="Gene3D" id="3.40.50.300">
    <property type="entry name" value="P-loop containing nucleotide triphosphate hydrolases"/>
    <property type="match status" value="2"/>
</dbReference>
<comment type="similarity">
    <text evidence="2 15 16">Belongs to the SecA family.</text>
</comment>
<keyword evidence="13 15" id="KW-0811">Translocation</keyword>
<dbReference type="CDD" id="cd17928">
    <property type="entry name" value="DEXDc_SecA"/>
    <property type="match status" value="1"/>
</dbReference>
<evidence type="ECO:0000256" key="1">
    <source>
        <dbReference type="ARBA" id="ARBA00001947"/>
    </source>
</evidence>